<protein>
    <recommendedName>
        <fullName evidence="5">Anti-sigma factor</fullName>
    </recommendedName>
</protein>
<reference evidence="3 4" key="1">
    <citation type="journal article" date="2013" name="Genome Announc.">
        <title>Draft Genome Sequence of Indibacter alkaliphilus Strain LW1T, Isolated from Lonar Lake, a Haloalkaline Lake in the Buldana District of Maharashtra, India.</title>
        <authorList>
            <person name="Singh A."/>
            <person name="Kumar Jangir P."/>
            <person name="Sharma R."/>
            <person name="Singh A."/>
            <person name="Kumar Pinnaka A."/>
            <person name="Shivaji S."/>
        </authorList>
    </citation>
    <scope>NUCLEOTIDE SEQUENCE [LARGE SCALE GENOMIC DNA]</scope>
    <source>
        <strain evidence="4">CCUG 57479 / KCTC 22604 / LW1</strain>
    </source>
</reference>
<dbReference type="EMBL" id="ALWO02000031">
    <property type="protein sequence ID" value="EOZ97011.1"/>
    <property type="molecule type" value="Genomic_DNA"/>
</dbReference>
<keyword evidence="2" id="KW-0472">Membrane</keyword>
<feature type="compositionally biased region" description="Polar residues" evidence="1">
    <location>
        <begin position="121"/>
        <end position="135"/>
    </location>
</feature>
<evidence type="ECO:0000256" key="1">
    <source>
        <dbReference type="SAM" id="MobiDB-lite"/>
    </source>
</evidence>
<proteinExistence type="predicted"/>
<feature type="transmembrane region" description="Helical" evidence="2">
    <location>
        <begin position="46"/>
        <end position="66"/>
    </location>
</feature>
<dbReference type="Proteomes" id="UP000006073">
    <property type="component" value="Unassembled WGS sequence"/>
</dbReference>
<organism evidence="3 4">
    <name type="scientific">Indibacter alkaliphilus (strain CCUG 57479 / KCTC 22604 / LW1)</name>
    <dbReference type="NCBI Taxonomy" id="1189612"/>
    <lineage>
        <taxon>Bacteria</taxon>
        <taxon>Pseudomonadati</taxon>
        <taxon>Bacteroidota</taxon>
        <taxon>Cytophagia</taxon>
        <taxon>Cytophagales</taxon>
        <taxon>Cyclobacteriaceae</taxon>
    </lineage>
</organism>
<dbReference type="STRING" id="1189612.A33Q_1929"/>
<feature type="region of interest" description="Disordered" evidence="1">
    <location>
        <begin position="84"/>
        <end position="135"/>
    </location>
</feature>
<evidence type="ECO:0008006" key="5">
    <source>
        <dbReference type="Google" id="ProtNLM"/>
    </source>
</evidence>
<name>S2DY01_INDAL</name>
<evidence type="ECO:0000256" key="2">
    <source>
        <dbReference type="SAM" id="Phobius"/>
    </source>
</evidence>
<accession>S2DY01</accession>
<feature type="compositionally biased region" description="Basic and acidic residues" evidence="1">
    <location>
        <begin position="106"/>
        <end position="115"/>
    </location>
</feature>
<keyword evidence="2" id="KW-0812">Transmembrane</keyword>
<dbReference type="AlphaFoldDB" id="S2DY01"/>
<gene>
    <name evidence="3" type="ORF">A33Q_1929</name>
</gene>
<dbReference type="RefSeq" id="WP_009034534.1">
    <property type="nucleotide sequence ID" value="NZ_ALWO02000031.1"/>
</dbReference>
<evidence type="ECO:0000313" key="3">
    <source>
        <dbReference type="EMBL" id="EOZ97011.1"/>
    </source>
</evidence>
<keyword evidence="2" id="KW-1133">Transmembrane helix</keyword>
<evidence type="ECO:0000313" key="4">
    <source>
        <dbReference type="Proteomes" id="UP000006073"/>
    </source>
</evidence>
<keyword evidence="4" id="KW-1185">Reference proteome</keyword>
<dbReference type="eggNOG" id="ENOG5033A0P">
    <property type="taxonomic scope" value="Bacteria"/>
</dbReference>
<feature type="compositionally biased region" description="Polar residues" evidence="1">
    <location>
        <begin position="85"/>
        <end position="94"/>
    </location>
</feature>
<dbReference type="OrthoDB" id="826165at2"/>
<comment type="caution">
    <text evidence="3">The sequence shown here is derived from an EMBL/GenBank/DDBJ whole genome shotgun (WGS) entry which is preliminary data.</text>
</comment>
<sequence>MANSEKNFDQYFRKKLETHEEKPSALAWERLESQLPKNERKGYFPLLKIAAAIIILLAAGVVLLNWTDDELPAVKQVAELDLEKVSSSTQNQEIETFAETEVIPSPKEEKTDTEVPKVQQPDATPQKQTRPQMVTNPLETAPEKMVASAIAPREESKITEMELPEISLPELKITETIALKNEVEEEPVYKVTIKSKGLKEEAPKQGLIGELEEKVEKIEGIWNKLGQGFADLQDAKENLFANNNPRRERSK</sequence>